<protein>
    <submittedName>
        <fullName evidence="1">Uncharacterized protein</fullName>
    </submittedName>
</protein>
<evidence type="ECO:0000313" key="2">
    <source>
        <dbReference type="Proteomes" id="UP001500683"/>
    </source>
</evidence>
<dbReference type="EMBL" id="BAAAZG010000061">
    <property type="protein sequence ID" value="GAA4101111.1"/>
    <property type="molecule type" value="Genomic_DNA"/>
</dbReference>
<reference evidence="2" key="1">
    <citation type="journal article" date="2019" name="Int. J. Syst. Evol. Microbiol.">
        <title>The Global Catalogue of Microorganisms (GCM) 10K type strain sequencing project: providing services to taxonomists for standard genome sequencing and annotation.</title>
        <authorList>
            <consortium name="The Broad Institute Genomics Platform"/>
            <consortium name="The Broad Institute Genome Sequencing Center for Infectious Disease"/>
            <person name="Wu L."/>
            <person name="Ma J."/>
        </authorList>
    </citation>
    <scope>NUCLEOTIDE SEQUENCE [LARGE SCALE GENOMIC DNA]</scope>
    <source>
        <strain evidence="2">JCM 16702</strain>
    </source>
</reference>
<sequence length="116" mass="13122">MQATRSQPFHFKMSAWLADDRRCHVASCVKLAELKVNVAYTETRFFLCVEHGVKTWKQTEACGRPFHLSDEALETVTRHPRRLRLVVINPHVHSPRGCRGNAGGARHPCMYAGPAL</sequence>
<name>A0ABP7WZV5_9ACTN</name>
<organism evidence="1 2">
    <name type="scientific">Actinomadura miaoliensis</name>
    <dbReference type="NCBI Taxonomy" id="430685"/>
    <lineage>
        <taxon>Bacteria</taxon>
        <taxon>Bacillati</taxon>
        <taxon>Actinomycetota</taxon>
        <taxon>Actinomycetes</taxon>
        <taxon>Streptosporangiales</taxon>
        <taxon>Thermomonosporaceae</taxon>
        <taxon>Actinomadura</taxon>
    </lineage>
</organism>
<proteinExistence type="predicted"/>
<comment type="caution">
    <text evidence="1">The sequence shown here is derived from an EMBL/GenBank/DDBJ whole genome shotgun (WGS) entry which is preliminary data.</text>
</comment>
<accession>A0ABP7WZV5</accession>
<gene>
    <name evidence="1" type="ORF">GCM10022214_78390</name>
</gene>
<keyword evidence="2" id="KW-1185">Reference proteome</keyword>
<dbReference type="Proteomes" id="UP001500683">
    <property type="component" value="Unassembled WGS sequence"/>
</dbReference>
<evidence type="ECO:0000313" key="1">
    <source>
        <dbReference type="EMBL" id="GAA4101111.1"/>
    </source>
</evidence>